<evidence type="ECO:0000256" key="1">
    <source>
        <dbReference type="SAM" id="MobiDB-lite"/>
    </source>
</evidence>
<organism evidence="2 3">
    <name type="scientific">Rasamsonia emersonii (strain ATCC 16479 / CBS 393.64 / IMI 116815)</name>
    <dbReference type="NCBI Taxonomy" id="1408163"/>
    <lineage>
        <taxon>Eukaryota</taxon>
        <taxon>Fungi</taxon>
        <taxon>Dikarya</taxon>
        <taxon>Ascomycota</taxon>
        <taxon>Pezizomycotina</taxon>
        <taxon>Eurotiomycetes</taxon>
        <taxon>Eurotiomycetidae</taxon>
        <taxon>Eurotiales</taxon>
        <taxon>Trichocomaceae</taxon>
        <taxon>Rasamsonia</taxon>
    </lineage>
</organism>
<dbReference type="EMBL" id="LASV01000041">
    <property type="protein sequence ID" value="KKA24941.1"/>
    <property type="molecule type" value="Genomic_DNA"/>
</dbReference>
<dbReference type="AlphaFoldDB" id="A0A0F4Z4B6"/>
<dbReference type="GeneID" id="25313268"/>
<accession>A0A0F4Z4B6</accession>
<evidence type="ECO:0000313" key="3">
    <source>
        <dbReference type="Proteomes" id="UP000053958"/>
    </source>
</evidence>
<feature type="compositionally biased region" description="Polar residues" evidence="1">
    <location>
        <begin position="166"/>
        <end position="175"/>
    </location>
</feature>
<name>A0A0F4Z4B6_RASE3</name>
<feature type="region of interest" description="Disordered" evidence="1">
    <location>
        <begin position="49"/>
        <end position="224"/>
    </location>
</feature>
<dbReference type="RefSeq" id="XP_013331553.1">
    <property type="nucleotide sequence ID" value="XM_013476099.1"/>
</dbReference>
<reference evidence="2 3" key="1">
    <citation type="submission" date="2015-04" db="EMBL/GenBank/DDBJ databases">
        <authorList>
            <person name="Heijne W.H."/>
            <person name="Fedorova N.D."/>
            <person name="Nierman W.C."/>
            <person name="Vollebregt A.W."/>
            <person name="Zhao Z."/>
            <person name="Wu L."/>
            <person name="Kumar M."/>
            <person name="Stam H."/>
            <person name="van den Berg M.A."/>
            <person name="Pel H.J."/>
        </authorList>
    </citation>
    <scope>NUCLEOTIDE SEQUENCE [LARGE SCALE GENOMIC DNA]</scope>
    <source>
        <strain evidence="2 3">CBS 393.64</strain>
    </source>
</reference>
<protein>
    <submittedName>
        <fullName evidence="2">Uncharacterized protein</fullName>
    </submittedName>
</protein>
<proteinExistence type="predicted"/>
<comment type="caution">
    <text evidence="2">The sequence shown here is derived from an EMBL/GenBank/DDBJ whole genome shotgun (WGS) entry which is preliminary data.</text>
</comment>
<dbReference type="Proteomes" id="UP000053958">
    <property type="component" value="Unassembled WGS sequence"/>
</dbReference>
<feature type="compositionally biased region" description="Basic and acidic residues" evidence="1">
    <location>
        <begin position="78"/>
        <end position="90"/>
    </location>
</feature>
<sequence>MDLLGDFFRLSTQAKQKAYEAAISKSNRKIMEFVKQLVKDLGEMLEINGGGDNGVEPYVKPYDADPQRVFSPKTQSHNADDPGERAESVKSKINGIKAPAVPAGPNLKQNNDHGSYLKPNHNGGDGNQNAPSAPSGYRSRSNSRERKAPPVGDPGTTKPHPKDATGSLSKSNFNGKSGLIATHSEFSSSPPKPGFNGSKVPAVGNPGNRKRTSPVLAVQQLPAT</sequence>
<keyword evidence="3" id="KW-1185">Reference proteome</keyword>
<gene>
    <name evidence="2" type="ORF">T310_1020</name>
</gene>
<evidence type="ECO:0000313" key="2">
    <source>
        <dbReference type="EMBL" id="KKA24941.1"/>
    </source>
</evidence>